<keyword evidence="3" id="KW-1185">Reference proteome</keyword>
<reference evidence="2" key="1">
    <citation type="submission" date="2022-10" db="EMBL/GenBank/DDBJ databases">
        <title>Tapping the CABI collections for fungal endophytes: first genome assemblies for Collariella, Neodidymelliopsis, Ascochyta clinopodiicola, Didymella pomorum, Didymosphaeria variabile, Neocosmospora piperis and Neocucurbitaria cava.</title>
        <authorList>
            <person name="Hill R."/>
        </authorList>
    </citation>
    <scope>NUCLEOTIDE SEQUENCE</scope>
    <source>
        <strain evidence="2">IMI 356814</strain>
    </source>
</reference>
<dbReference type="EMBL" id="JAPEUY010000019">
    <property type="protein sequence ID" value="KAJ4363454.1"/>
    <property type="molecule type" value="Genomic_DNA"/>
</dbReference>
<evidence type="ECO:0000313" key="3">
    <source>
        <dbReference type="Proteomes" id="UP001140560"/>
    </source>
</evidence>
<comment type="caution">
    <text evidence="2">The sequence shown here is derived from an EMBL/GenBank/DDBJ whole genome shotgun (WGS) entry which is preliminary data.</text>
</comment>
<sequence>MDVSAGLALYDPNLAVTTSAMQTGPYISRLAQMMTRDRSITWPVDAVDPMCRASKTCKSYLIAGPYRTVQPWPFTAENETMDGFRLYNTPFYQVDMWDVEREWDLSFNETSECSLYGGFDAAWDYSLEICMKEYAKDVLVAGWKSCQSGYSNTTYQCLDPGSLPSGKQGWTTYLHFYRRNATVVFSRTDFTILDATDFSPPQSQNISAASLFQSVNAILYRPNAPANNFQYDRNSQPYVLTQIIGSDLWRSLNVRMNGLAIGRDWLRNILILPVYLFQATVIALNYNIPFRIENGTTPLVNLPQENYVRGSYCIVRTQAVPGLETVIGYACVAGFVLLFVGIAKLVAFQWPEAGTSEFPLLDYEYKTVLAEGRHEASLRQKFVASQRKYDNSAILDEIADLRVGLRSV</sequence>
<dbReference type="AlphaFoldDB" id="A0A9W8Y0R5"/>
<keyword evidence="1" id="KW-1133">Transmembrane helix</keyword>
<dbReference type="Proteomes" id="UP001140560">
    <property type="component" value="Unassembled WGS sequence"/>
</dbReference>
<gene>
    <name evidence="2" type="ORF">N0V83_009747</name>
</gene>
<accession>A0A9W8Y0R5</accession>
<name>A0A9W8Y0R5_9PLEO</name>
<keyword evidence="1" id="KW-0472">Membrane</keyword>
<proteinExistence type="predicted"/>
<feature type="transmembrane region" description="Helical" evidence="1">
    <location>
        <begin position="326"/>
        <end position="347"/>
    </location>
</feature>
<organism evidence="2 3">
    <name type="scientific">Neocucurbitaria cava</name>
    <dbReference type="NCBI Taxonomy" id="798079"/>
    <lineage>
        <taxon>Eukaryota</taxon>
        <taxon>Fungi</taxon>
        <taxon>Dikarya</taxon>
        <taxon>Ascomycota</taxon>
        <taxon>Pezizomycotina</taxon>
        <taxon>Dothideomycetes</taxon>
        <taxon>Pleosporomycetidae</taxon>
        <taxon>Pleosporales</taxon>
        <taxon>Pleosporineae</taxon>
        <taxon>Cucurbitariaceae</taxon>
        <taxon>Neocucurbitaria</taxon>
    </lineage>
</organism>
<dbReference type="OrthoDB" id="3795318at2759"/>
<evidence type="ECO:0000256" key="1">
    <source>
        <dbReference type="SAM" id="Phobius"/>
    </source>
</evidence>
<protein>
    <submittedName>
        <fullName evidence="2">Uncharacterized protein</fullName>
    </submittedName>
</protein>
<evidence type="ECO:0000313" key="2">
    <source>
        <dbReference type="EMBL" id="KAJ4363454.1"/>
    </source>
</evidence>
<keyword evidence="1" id="KW-0812">Transmembrane</keyword>